<sequence>MLVAEDHPVNQALVGAILDACGHSYRFAANGVEALALFERERFDLILMDGQMPELDGYQASAEIRRREAGSGGHVHIIAVTAHAMKNDREQCLAAGMDDYLTKPIVAEELVALLRACPPGVAAAAAGAESAEAAEAAGAAGAAGAAATKAAPTPQREAAAAAA</sequence>
<dbReference type="PANTHER" id="PTHR45339:SF5">
    <property type="entry name" value="HISTIDINE KINASE"/>
    <property type="match status" value="1"/>
</dbReference>
<dbReference type="CDD" id="cd17546">
    <property type="entry name" value="REC_hyHK_CKI1_RcsC-like"/>
    <property type="match status" value="1"/>
</dbReference>
<dbReference type="SUPFAM" id="SSF52172">
    <property type="entry name" value="CheY-like"/>
    <property type="match status" value="1"/>
</dbReference>
<keyword evidence="6" id="KW-1185">Reference proteome</keyword>
<dbReference type="InterPro" id="IPR011006">
    <property type="entry name" value="CheY-like_superfamily"/>
</dbReference>
<keyword evidence="1 2" id="KW-0597">Phosphoprotein</keyword>
<comment type="caution">
    <text evidence="5">The sequence shown here is derived from an EMBL/GenBank/DDBJ whole genome shotgun (WGS) entry which is preliminary data.</text>
</comment>
<gene>
    <name evidence="5" type="ORF">C7C56_021030</name>
</gene>
<feature type="non-terminal residue" evidence="5">
    <location>
        <position position="163"/>
    </location>
</feature>
<dbReference type="SMART" id="SM00448">
    <property type="entry name" value="REC"/>
    <property type="match status" value="1"/>
</dbReference>
<keyword evidence="5" id="KW-0808">Transferase</keyword>
<dbReference type="PROSITE" id="PS50110">
    <property type="entry name" value="RESPONSE_REGULATORY"/>
    <property type="match status" value="1"/>
</dbReference>
<dbReference type="PANTHER" id="PTHR45339">
    <property type="entry name" value="HYBRID SIGNAL TRANSDUCTION HISTIDINE KINASE J"/>
    <property type="match status" value="1"/>
</dbReference>
<evidence type="ECO:0000256" key="3">
    <source>
        <dbReference type="SAM" id="MobiDB-lite"/>
    </source>
</evidence>
<dbReference type="EMBL" id="PXWF02000280">
    <property type="protein sequence ID" value="PWF43416.1"/>
    <property type="molecule type" value="Genomic_DNA"/>
</dbReference>
<feature type="modified residue" description="4-aspartylphosphate" evidence="2">
    <location>
        <position position="49"/>
    </location>
</feature>
<reference evidence="5 6" key="1">
    <citation type="submission" date="2018-04" db="EMBL/GenBank/DDBJ databases">
        <title>Massilia violaceinigra sp. nov., a novel purple-pigmented bacterium isolated from Tianshan glacier, Xinjiang, China.</title>
        <authorList>
            <person name="Wang H."/>
        </authorList>
    </citation>
    <scope>NUCLEOTIDE SEQUENCE [LARGE SCALE GENOMIC DNA]</scope>
    <source>
        <strain evidence="5 6">B448-2</strain>
    </source>
</reference>
<dbReference type="GO" id="GO:0016301">
    <property type="term" value="F:kinase activity"/>
    <property type="evidence" value="ECO:0007669"/>
    <property type="project" value="UniProtKB-KW"/>
</dbReference>
<feature type="domain" description="Response regulatory" evidence="4">
    <location>
        <begin position="1"/>
        <end position="118"/>
    </location>
</feature>
<dbReference type="AlphaFoldDB" id="A0A2U2HFW8"/>
<feature type="region of interest" description="Disordered" evidence="3">
    <location>
        <begin position="143"/>
        <end position="163"/>
    </location>
</feature>
<proteinExistence type="predicted"/>
<dbReference type="Proteomes" id="UP000241421">
    <property type="component" value="Unassembled WGS sequence"/>
</dbReference>
<evidence type="ECO:0000259" key="4">
    <source>
        <dbReference type="PROSITE" id="PS50110"/>
    </source>
</evidence>
<evidence type="ECO:0000313" key="6">
    <source>
        <dbReference type="Proteomes" id="UP000241421"/>
    </source>
</evidence>
<accession>A0A2U2HFW8</accession>
<evidence type="ECO:0000313" key="5">
    <source>
        <dbReference type="EMBL" id="PWF43416.1"/>
    </source>
</evidence>
<dbReference type="GO" id="GO:0000160">
    <property type="term" value="P:phosphorelay signal transduction system"/>
    <property type="evidence" value="ECO:0007669"/>
    <property type="project" value="InterPro"/>
</dbReference>
<evidence type="ECO:0000256" key="2">
    <source>
        <dbReference type="PROSITE-ProRule" id="PRU00169"/>
    </source>
</evidence>
<name>A0A2U2HFW8_9BURK</name>
<dbReference type="InterPro" id="IPR001789">
    <property type="entry name" value="Sig_transdc_resp-reg_receiver"/>
</dbReference>
<organism evidence="5 6">
    <name type="scientific">Massilia glaciei</name>
    <dbReference type="NCBI Taxonomy" id="1524097"/>
    <lineage>
        <taxon>Bacteria</taxon>
        <taxon>Pseudomonadati</taxon>
        <taxon>Pseudomonadota</taxon>
        <taxon>Betaproteobacteria</taxon>
        <taxon>Burkholderiales</taxon>
        <taxon>Oxalobacteraceae</taxon>
        <taxon>Telluria group</taxon>
        <taxon>Massilia</taxon>
    </lineage>
</organism>
<protein>
    <submittedName>
        <fullName evidence="5">Histidine kinase</fullName>
    </submittedName>
</protein>
<dbReference type="Gene3D" id="3.40.50.2300">
    <property type="match status" value="1"/>
</dbReference>
<keyword evidence="5" id="KW-0418">Kinase</keyword>
<evidence type="ECO:0000256" key="1">
    <source>
        <dbReference type="ARBA" id="ARBA00022553"/>
    </source>
</evidence>
<dbReference type="Pfam" id="PF00072">
    <property type="entry name" value="Response_reg"/>
    <property type="match status" value="1"/>
</dbReference>